<comment type="caution">
    <text evidence="1">The sequence shown here is derived from an EMBL/GenBank/DDBJ whole genome shotgun (WGS) entry which is preliminary data.</text>
</comment>
<dbReference type="Proteomes" id="UP000824082">
    <property type="component" value="Unassembled WGS sequence"/>
</dbReference>
<sequence>MVHSQIFGELQTDYPSVWIQRNQALWLEGEFQMKVLEPERLVLEAQGLKLSLLGKQLQVSQLSADSLRVSGVLLRLDWEELP</sequence>
<protein>
    <submittedName>
        <fullName evidence="1">Uncharacterized protein</fullName>
    </submittedName>
</protein>
<reference evidence="1" key="2">
    <citation type="journal article" date="2021" name="PeerJ">
        <title>Extensive microbial diversity within the chicken gut microbiome revealed by metagenomics and culture.</title>
        <authorList>
            <person name="Gilroy R."/>
            <person name="Ravi A."/>
            <person name="Getino M."/>
            <person name="Pursley I."/>
            <person name="Horton D.L."/>
            <person name="Alikhan N.F."/>
            <person name="Baker D."/>
            <person name="Gharbi K."/>
            <person name="Hall N."/>
            <person name="Watson M."/>
            <person name="Adriaenssens E.M."/>
            <person name="Foster-Nyarko E."/>
            <person name="Jarju S."/>
            <person name="Secka A."/>
            <person name="Antonio M."/>
            <person name="Oren A."/>
            <person name="Chaudhuri R.R."/>
            <person name="La Ragione R."/>
            <person name="Hildebrand F."/>
            <person name="Pallen M.J."/>
        </authorList>
    </citation>
    <scope>NUCLEOTIDE SEQUENCE</scope>
    <source>
        <strain evidence="1">4509</strain>
    </source>
</reference>
<name>A0A9D1IU15_9FIRM</name>
<accession>A0A9D1IU15</accession>
<dbReference type="AlphaFoldDB" id="A0A9D1IU15"/>
<proteinExistence type="predicted"/>
<reference evidence="1" key="1">
    <citation type="submission" date="2020-10" db="EMBL/GenBank/DDBJ databases">
        <authorList>
            <person name="Gilroy R."/>
        </authorList>
    </citation>
    <scope>NUCLEOTIDE SEQUENCE</scope>
    <source>
        <strain evidence="1">4509</strain>
    </source>
</reference>
<organism evidence="1 2">
    <name type="scientific">Candidatus Egerieicola faecale</name>
    <dbReference type="NCBI Taxonomy" id="2840774"/>
    <lineage>
        <taxon>Bacteria</taxon>
        <taxon>Bacillati</taxon>
        <taxon>Bacillota</taxon>
        <taxon>Clostridia</taxon>
        <taxon>Eubacteriales</taxon>
        <taxon>Oscillospiraceae</taxon>
        <taxon>Oscillospiraceae incertae sedis</taxon>
        <taxon>Candidatus Egerieicola</taxon>
    </lineage>
</organism>
<evidence type="ECO:0000313" key="2">
    <source>
        <dbReference type="Proteomes" id="UP000824082"/>
    </source>
</evidence>
<dbReference type="EMBL" id="DVMX01000112">
    <property type="protein sequence ID" value="HIU42014.1"/>
    <property type="molecule type" value="Genomic_DNA"/>
</dbReference>
<evidence type="ECO:0000313" key="1">
    <source>
        <dbReference type="EMBL" id="HIU42014.1"/>
    </source>
</evidence>
<gene>
    <name evidence="1" type="ORF">IAD19_05620</name>
</gene>